<accession>A0A0A9HQ71</accession>
<dbReference type="AlphaFoldDB" id="A0A0A9HQ71"/>
<proteinExistence type="predicted"/>
<evidence type="ECO:0000313" key="1">
    <source>
        <dbReference type="EMBL" id="JAE35043.1"/>
    </source>
</evidence>
<reference evidence="1" key="2">
    <citation type="journal article" date="2015" name="Data Brief">
        <title>Shoot transcriptome of the giant reed, Arundo donax.</title>
        <authorList>
            <person name="Barrero R.A."/>
            <person name="Guerrero F.D."/>
            <person name="Moolhuijzen P."/>
            <person name="Goolsby J.A."/>
            <person name="Tidwell J."/>
            <person name="Bellgard S.E."/>
            <person name="Bellgard M.I."/>
        </authorList>
    </citation>
    <scope>NUCLEOTIDE SEQUENCE</scope>
    <source>
        <tissue evidence="1">Shoot tissue taken approximately 20 cm above the soil surface</tissue>
    </source>
</reference>
<protein>
    <submittedName>
        <fullName evidence="1">Uncharacterized protein</fullName>
    </submittedName>
</protein>
<organism evidence="1">
    <name type="scientific">Arundo donax</name>
    <name type="common">Giant reed</name>
    <name type="synonym">Donax arundinaceus</name>
    <dbReference type="NCBI Taxonomy" id="35708"/>
    <lineage>
        <taxon>Eukaryota</taxon>
        <taxon>Viridiplantae</taxon>
        <taxon>Streptophyta</taxon>
        <taxon>Embryophyta</taxon>
        <taxon>Tracheophyta</taxon>
        <taxon>Spermatophyta</taxon>
        <taxon>Magnoliopsida</taxon>
        <taxon>Liliopsida</taxon>
        <taxon>Poales</taxon>
        <taxon>Poaceae</taxon>
        <taxon>PACMAD clade</taxon>
        <taxon>Arundinoideae</taxon>
        <taxon>Arundineae</taxon>
        <taxon>Arundo</taxon>
    </lineage>
</organism>
<dbReference type="EMBL" id="GBRH01162853">
    <property type="protein sequence ID" value="JAE35043.1"/>
    <property type="molecule type" value="Transcribed_RNA"/>
</dbReference>
<name>A0A0A9HQ71_ARUDO</name>
<reference evidence="1" key="1">
    <citation type="submission" date="2014-09" db="EMBL/GenBank/DDBJ databases">
        <authorList>
            <person name="Magalhaes I.L.F."/>
            <person name="Oliveira U."/>
            <person name="Santos F.R."/>
            <person name="Vidigal T.H.D.A."/>
            <person name="Brescovit A.D."/>
            <person name="Santos A.J."/>
        </authorList>
    </citation>
    <scope>NUCLEOTIDE SEQUENCE</scope>
    <source>
        <tissue evidence="1">Shoot tissue taken approximately 20 cm above the soil surface</tissue>
    </source>
</reference>
<sequence length="60" mass="7153">MSSCGDSWMIRNNGRGFLVGFWRRILGARGVLGHGCRMRYFVFSFDWFLRRSMLYLARLE</sequence>